<dbReference type="AlphaFoldDB" id="A0AAV6LEF6"/>
<evidence type="ECO:0000313" key="2">
    <source>
        <dbReference type="Proteomes" id="UP000823749"/>
    </source>
</evidence>
<accession>A0AAV6LEF6</accession>
<organism evidence="1 2">
    <name type="scientific">Rhododendron griersonianum</name>
    <dbReference type="NCBI Taxonomy" id="479676"/>
    <lineage>
        <taxon>Eukaryota</taxon>
        <taxon>Viridiplantae</taxon>
        <taxon>Streptophyta</taxon>
        <taxon>Embryophyta</taxon>
        <taxon>Tracheophyta</taxon>
        <taxon>Spermatophyta</taxon>
        <taxon>Magnoliopsida</taxon>
        <taxon>eudicotyledons</taxon>
        <taxon>Gunneridae</taxon>
        <taxon>Pentapetalae</taxon>
        <taxon>asterids</taxon>
        <taxon>Ericales</taxon>
        <taxon>Ericaceae</taxon>
        <taxon>Ericoideae</taxon>
        <taxon>Rhodoreae</taxon>
        <taxon>Rhododendron</taxon>
    </lineage>
</organism>
<reference evidence="1" key="1">
    <citation type="submission" date="2020-08" db="EMBL/GenBank/DDBJ databases">
        <title>Plant Genome Project.</title>
        <authorList>
            <person name="Zhang R.-G."/>
        </authorList>
    </citation>
    <scope>NUCLEOTIDE SEQUENCE</scope>
    <source>
        <strain evidence="1">WSP0</strain>
        <tissue evidence="1">Leaf</tissue>
    </source>
</reference>
<proteinExistence type="predicted"/>
<dbReference type="Proteomes" id="UP000823749">
    <property type="component" value="Chromosome 2"/>
</dbReference>
<gene>
    <name evidence="1" type="ORF">RHGRI_005788</name>
</gene>
<comment type="caution">
    <text evidence="1">The sequence shown here is derived from an EMBL/GenBank/DDBJ whole genome shotgun (WGS) entry which is preliminary data.</text>
</comment>
<protein>
    <submittedName>
        <fullName evidence="1">Uncharacterized protein</fullName>
    </submittedName>
</protein>
<sequence>MVSGAALYSVHGSFSSRIIEATGFRLALATALEWDFSHVIVKGMQNRYLTRLTGHPSLLVGILLLDCVKLASKFSSCSHYVPRWAITEAALLFGFHGQLTTNFFFSF</sequence>
<evidence type="ECO:0000313" key="1">
    <source>
        <dbReference type="EMBL" id="KAG5563147.1"/>
    </source>
</evidence>
<dbReference type="EMBL" id="JACTNZ010000002">
    <property type="protein sequence ID" value="KAG5563147.1"/>
    <property type="molecule type" value="Genomic_DNA"/>
</dbReference>
<name>A0AAV6LEF6_9ERIC</name>
<keyword evidence="2" id="KW-1185">Reference proteome</keyword>